<dbReference type="RefSeq" id="WP_210660088.1">
    <property type="nucleotide sequence ID" value="NZ_JAGKQQ010000001.1"/>
</dbReference>
<reference evidence="2 3" key="1">
    <citation type="submission" date="2021-04" db="EMBL/GenBank/DDBJ databases">
        <authorList>
            <person name="Ivanova A."/>
        </authorList>
    </citation>
    <scope>NUCLEOTIDE SEQUENCE [LARGE SCALE GENOMIC DNA]</scope>
    <source>
        <strain evidence="2 3">G18</strain>
    </source>
</reference>
<dbReference type="Proteomes" id="UP000676565">
    <property type="component" value="Unassembled WGS sequence"/>
</dbReference>
<proteinExistence type="predicted"/>
<accession>A0ABS5C0C1</accession>
<feature type="region of interest" description="Disordered" evidence="1">
    <location>
        <begin position="1"/>
        <end position="36"/>
    </location>
</feature>
<name>A0ABS5C0C1_9BACT</name>
<dbReference type="EMBL" id="JAGKQQ010000001">
    <property type="protein sequence ID" value="MBP3959438.1"/>
    <property type="molecule type" value="Genomic_DNA"/>
</dbReference>
<sequence length="123" mass="13896">MSTSKATKKTTPKSKKSTTSAKAQKPTSAELLFDPPHPVWDTPVNARLGKLLVLVEQARGQIDEFVNDVQEFPDGMFTEFGDEFMTRLRGLSLVMFDQLCMFNSHRLQTNAEFTKWRTGPRSA</sequence>
<evidence type="ECO:0000313" key="2">
    <source>
        <dbReference type="EMBL" id="MBP3959438.1"/>
    </source>
</evidence>
<evidence type="ECO:0000256" key="1">
    <source>
        <dbReference type="SAM" id="MobiDB-lite"/>
    </source>
</evidence>
<feature type="compositionally biased region" description="Low complexity" evidence="1">
    <location>
        <begin position="17"/>
        <end position="29"/>
    </location>
</feature>
<organism evidence="2 3">
    <name type="scientific">Gemmata palustris</name>
    <dbReference type="NCBI Taxonomy" id="2822762"/>
    <lineage>
        <taxon>Bacteria</taxon>
        <taxon>Pseudomonadati</taxon>
        <taxon>Planctomycetota</taxon>
        <taxon>Planctomycetia</taxon>
        <taxon>Gemmatales</taxon>
        <taxon>Gemmataceae</taxon>
        <taxon>Gemmata</taxon>
    </lineage>
</organism>
<evidence type="ECO:0000313" key="3">
    <source>
        <dbReference type="Proteomes" id="UP000676565"/>
    </source>
</evidence>
<keyword evidence="3" id="KW-1185">Reference proteome</keyword>
<gene>
    <name evidence="2" type="ORF">J8F10_29695</name>
</gene>
<protein>
    <submittedName>
        <fullName evidence="2">Uncharacterized protein</fullName>
    </submittedName>
</protein>
<comment type="caution">
    <text evidence="2">The sequence shown here is derived from an EMBL/GenBank/DDBJ whole genome shotgun (WGS) entry which is preliminary data.</text>
</comment>
<feature type="compositionally biased region" description="Basic residues" evidence="1">
    <location>
        <begin position="1"/>
        <end position="16"/>
    </location>
</feature>